<keyword evidence="3 6" id="KW-0812">Transmembrane</keyword>
<organism evidence="7 8">
    <name type="scientific">Bifidobacterium eulemuris</name>
    <dbReference type="NCBI Taxonomy" id="1765219"/>
    <lineage>
        <taxon>Bacteria</taxon>
        <taxon>Bacillati</taxon>
        <taxon>Actinomycetota</taxon>
        <taxon>Actinomycetes</taxon>
        <taxon>Bifidobacteriales</taxon>
        <taxon>Bifidobacteriaceae</taxon>
        <taxon>Bifidobacterium</taxon>
    </lineage>
</organism>
<keyword evidence="5 6" id="KW-0472">Membrane</keyword>
<feature type="transmembrane region" description="Helical" evidence="6">
    <location>
        <begin position="20"/>
        <end position="38"/>
    </location>
</feature>
<dbReference type="EMBL" id="CP062938">
    <property type="protein sequence ID" value="QOL32664.1"/>
    <property type="molecule type" value="Genomic_DNA"/>
</dbReference>
<feature type="transmembrane region" description="Helical" evidence="6">
    <location>
        <begin position="181"/>
        <end position="202"/>
    </location>
</feature>
<feature type="transmembrane region" description="Helical" evidence="6">
    <location>
        <begin position="223"/>
        <end position="240"/>
    </location>
</feature>
<dbReference type="Pfam" id="PF01943">
    <property type="entry name" value="Polysacc_synt"/>
    <property type="match status" value="1"/>
</dbReference>
<feature type="transmembrane region" description="Helical" evidence="6">
    <location>
        <begin position="125"/>
        <end position="146"/>
    </location>
</feature>
<dbReference type="RefSeq" id="WP_193042856.1">
    <property type="nucleotide sequence ID" value="NZ_CP062938.1"/>
</dbReference>
<feature type="transmembrane region" description="Helical" evidence="6">
    <location>
        <begin position="97"/>
        <end position="119"/>
    </location>
</feature>
<evidence type="ECO:0000313" key="8">
    <source>
        <dbReference type="Proteomes" id="UP000593943"/>
    </source>
</evidence>
<dbReference type="PANTHER" id="PTHR30250:SF11">
    <property type="entry name" value="O-ANTIGEN TRANSPORTER-RELATED"/>
    <property type="match status" value="1"/>
</dbReference>
<accession>A0A7L9SQQ3</accession>
<evidence type="ECO:0000256" key="4">
    <source>
        <dbReference type="ARBA" id="ARBA00022989"/>
    </source>
</evidence>
<feature type="transmembrane region" description="Helical" evidence="6">
    <location>
        <begin position="339"/>
        <end position="361"/>
    </location>
</feature>
<feature type="transmembrane region" description="Helical" evidence="6">
    <location>
        <begin position="368"/>
        <end position="389"/>
    </location>
</feature>
<keyword evidence="2" id="KW-1003">Cell membrane</keyword>
<feature type="transmembrane region" description="Helical" evidence="6">
    <location>
        <begin position="428"/>
        <end position="449"/>
    </location>
</feature>
<name>A0A7L9SQQ3_9BIFI</name>
<dbReference type="CDD" id="cd13128">
    <property type="entry name" value="MATE_Wzx_like"/>
    <property type="match status" value="1"/>
</dbReference>
<dbReference type="InterPro" id="IPR002797">
    <property type="entry name" value="Polysacc_synth"/>
</dbReference>
<dbReference type="PANTHER" id="PTHR30250">
    <property type="entry name" value="PST FAMILY PREDICTED COLANIC ACID TRANSPORTER"/>
    <property type="match status" value="1"/>
</dbReference>
<dbReference type="Proteomes" id="UP000593943">
    <property type="component" value="Chromosome"/>
</dbReference>
<feature type="transmembrane region" description="Helical" evidence="6">
    <location>
        <begin position="158"/>
        <end position="175"/>
    </location>
</feature>
<feature type="transmembrane region" description="Helical" evidence="6">
    <location>
        <begin position="300"/>
        <end position="319"/>
    </location>
</feature>
<evidence type="ECO:0000256" key="1">
    <source>
        <dbReference type="ARBA" id="ARBA00004651"/>
    </source>
</evidence>
<comment type="subcellular location">
    <subcellularLocation>
        <location evidence="1">Cell membrane</location>
        <topology evidence="1">Multi-pass membrane protein</topology>
    </subcellularLocation>
</comment>
<evidence type="ECO:0000256" key="3">
    <source>
        <dbReference type="ARBA" id="ARBA00022692"/>
    </source>
</evidence>
<dbReference type="GO" id="GO:0005886">
    <property type="term" value="C:plasma membrane"/>
    <property type="evidence" value="ECO:0007669"/>
    <property type="project" value="UniProtKB-SubCell"/>
</dbReference>
<evidence type="ECO:0000313" key="7">
    <source>
        <dbReference type="EMBL" id="QOL32664.1"/>
    </source>
</evidence>
<sequence>MVEENVPKIQSIKLNLLMNAILRTSAFIFPLITFPYISRVLGASGNGAVTFAESIVNYFLIFAQLGIPTYGIKKCAECRHDTKKLNRTVQERTVQELLIINISTVIVSYIALIVMVLIVPRLIEYRVLILISSISILLNACGMDWLFQALEQYSYITFRNLGFKFLSIILMFIFIHSPENYVILGAINVVGNYGSNILNLLYARRFLSFKPMGEYNFRQHVKPILVFFLLSVSITIYTSLDSVMLGFMSTTAAVGFFAAGTKMKVILTSAVSAIGNVMLPRMSDYVANGRINDFHRMVRKSLNLVLLITTPLTIYFFVMSDATIDFLAGKGYAPAIVPMRILSFTVIIIGITNVLGLQVLVPTNREKYVAISTIIGAGADFFVNLIFIPRLGASGAAWATLIAEFSVLIVQVVVLRHEINILIQDIKPFRIVFSGVIAFVVLLVLHTGFEGLSSFLQLLITAPVFFFSYCVSLFIFKEPFTQIYLQQLITQINKSRRLNNLSNKNMKR</sequence>
<proteinExistence type="predicted"/>
<keyword evidence="4 6" id="KW-1133">Transmembrane helix</keyword>
<evidence type="ECO:0000256" key="2">
    <source>
        <dbReference type="ARBA" id="ARBA00022475"/>
    </source>
</evidence>
<feature type="transmembrane region" description="Helical" evidence="6">
    <location>
        <begin position="455"/>
        <end position="476"/>
    </location>
</feature>
<feature type="transmembrane region" description="Helical" evidence="6">
    <location>
        <begin position="395"/>
        <end position="416"/>
    </location>
</feature>
<feature type="transmembrane region" description="Helical" evidence="6">
    <location>
        <begin position="252"/>
        <end position="279"/>
    </location>
</feature>
<gene>
    <name evidence="7" type="ORF">BE0216_09625</name>
</gene>
<dbReference type="KEGG" id="beu:BE0216_09625"/>
<evidence type="ECO:0000256" key="6">
    <source>
        <dbReference type="SAM" id="Phobius"/>
    </source>
</evidence>
<protein>
    <submittedName>
        <fullName evidence="7">Flippase</fullName>
    </submittedName>
</protein>
<keyword evidence="8" id="KW-1185">Reference proteome</keyword>
<reference evidence="7 8" key="1">
    <citation type="submission" date="2020-10" db="EMBL/GenBank/DDBJ databases">
        <title>Genome sequencing of Bifidobacterium eulemuris_DSMZ_100216.</title>
        <authorList>
            <person name="Kim J."/>
        </authorList>
    </citation>
    <scope>NUCLEOTIDE SEQUENCE [LARGE SCALE GENOMIC DNA]</scope>
    <source>
        <strain evidence="7 8">DSM 100216</strain>
    </source>
</reference>
<dbReference type="InterPro" id="IPR050833">
    <property type="entry name" value="Poly_Biosynth_Transport"/>
</dbReference>
<dbReference type="AlphaFoldDB" id="A0A7L9SQQ3"/>
<feature type="transmembrane region" description="Helical" evidence="6">
    <location>
        <begin position="58"/>
        <end position="76"/>
    </location>
</feature>
<evidence type="ECO:0000256" key="5">
    <source>
        <dbReference type="ARBA" id="ARBA00023136"/>
    </source>
</evidence>